<dbReference type="SUPFAM" id="SSF48613">
    <property type="entry name" value="Heme oxygenase-like"/>
    <property type="match status" value="1"/>
</dbReference>
<dbReference type="AlphaFoldDB" id="A0A951UBT3"/>
<organism evidence="2 3">
    <name type="scientific">Symplocastrum torsivum CPER-KK1</name>
    <dbReference type="NCBI Taxonomy" id="450513"/>
    <lineage>
        <taxon>Bacteria</taxon>
        <taxon>Bacillati</taxon>
        <taxon>Cyanobacteriota</taxon>
        <taxon>Cyanophyceae</taxon>
        <taxon>Oscillatoriophycideae</taxon>
        <taxon>Oscillatoriales</taxon>
        <taxon>Microcoleaceae</taxon>
        <taxon>Symplocastrum</taxon>
    </lineage>
</organism>
<dbReference type="InterPro" id="IPR016084">
    <property type="entry name" value="Haem_Oase-like_multi-hlx"/>
</dbReference>
<dbReference type="EMBL" id="JAHHIF010000048">
    <property type="protein sequence ID" value="MBW4547783.1"/>
    <property type="molecule type" value="Genomic_DNA"/>
</dbReference>
<comment type="caution">
    <text evidence="2">The sequence shown here is derived from an EMBL/GenBank/DDBJ whole genome shotgun (WGS) entry which is preliminary data.</text>
</comment>
<protein>
    <submittedName>
        <fullName evidence="2">Iron-containing redox enzyme family protein</fullName>
    </submittedName>
</protein>
<feature type="region of interest" description="Disordered" evidence="1">
    <location>
        <begin position="1"/>
        <end position="25"/>
    </location>
</feature>
<evidence type="ECO:0000313" key="2">
    <source>
        <dbReference type="EMBL" id="MBW4547783.1"/>
    </source>
</evidence>
<dbReference type="SMART" id="SM01236">
    <property type="entry name" value="Haem_oxygenase_2"/>
    <property type="match status" value="1"/>
</dbReference>
<reference evidence="2" key="1">
    <citation type="submission" date="2021-05" db="EMBL/GenBank/DDBJ databases">
        <authorList>
            <person name="Pietrasiak N."/>
            <person name="Ward R."/>
            <person name="Stajich J.E."/>
            <person name="Kurbessoian T."/>
        </authorList>
    </citation>
    <scope>NUCLEOTIDE SEQUENCE</scope>
    <source>
        <strain evidence="2">CPER-KK1</strain>
    </source>
</reference>
<accession>A0A951UBT3</accession>
<proteinExistence type="predicted"/>
<evidence type="ECO:0000313" key="3">
    <source>
        <dbReference type="Proteomes" id="UP000753908"/>
    </source>
</evidence>
<evidence type="ECO:0000256" key="1">
    <source>
        <dbReference type="SAM" id="MobiDB-lite"/>
    </source>
</evidence>
<sequence>MQSNVVTFPSTQAEAKSTPTNQLPTTDYYDRAEQQFIQLLETEDLDKKLAAKPSIASDFEEALATAIEVAYTGASGDDCAHRFLQRVLYRINRLKLFWYDDLRRYTNERSLYLRTVRDQIEEAWQEWEAAQLDVAAYQGIEDISQALRDRCAADVDPPPSADGLFYRDEVGEAGYRRLVAIGSLDGLVEASQLSRTLGGVPNEIQAVLTRLLLEEYGGGRLGRKHSSHFTTMLEDLGMQTEPEAYFDLVPWELLAIINHSFLLTECKRYFLRYIGGLLYGELSVPSGFRNYQAAGERLGLSASAMSYWTLHIKVDELHGRWMLDDAALPLVAQYPDDAWELVFGYDQQRLMSDRASAAVARSVREAEQTALTKEARID</sequence>
<reference evidence="2" key="2">
    <citation type="journal article" date="2022" name="Microbiol. Resour. Announc.">
        <title>Metagenome Sequencing to Explore Phylogenomics of Terrestrial Cyanobacteria.</title>
        <authorList>
            <person name="Ward R.D."/>
            <person name="Stajich J.E."/>
            <person name="Johansen J.R."/>
            <person name="Huntemann M."/>
            <person name="Clum A."/>
            <person name="Foster B."/>
            <person name="Foster B."/>
            <person name="Roux S."/>
            <person name="Palaniappan K."/>
            <person name="Varghese N."/>
            <person name="Mukherjee S."/>
            <person name="Reddy T.B.K."/>
            <person name="Daum C."/>
            <person name="Copeland A."/>
            <person name="Chen I.A."/>
            <person name="Ivanova N.N."/>
            <person name="Kyrpides N.C."/>
            <person name="Shapiro N."/>
            <person name="Eloe-Fadrosh E.A."/>
            <person name="Pietrasiak N."/>
        </authorList>
    </citation>
    <scope>NUCLEOTIDE SEQUENCE</scope>
    <source>
        <strain evidence="2">CPER-KK1</strain>
    </source>
</reference>
<gene>
    <name evidence="2" type="ORF">KME25_25560</name>
</gene>
<dbReference type="Gene3D" id="1.20.910.10">
    <property type="entry name" value="Heme oxygenase-like"/>
    <property type="match status" value="1"/>
</dbReference>
<dbReference type="Pfam" id="PF14518">
    <property type="entry name" value="Haem_oxygenas_2"/>
    <property type="match status" value="1"/>
</dbReference>
<dbReference type="Proteomes" id="UP000753908">
    <property type="component" value="Unassembled WGS sequence"/>
</dbReference>
<name>A0A951UBT3_9CYAN</name>